<dbReference type="EMBL" id="BGPR01003567">
    <property type="protein sequence ID" value="GBM89734.1"/>
    <property type="molecule type" value="Genomic_DNA"/>
</dbReference>
<name>A0A4Y2JIH6_ARAVE</name>
<protein>
    <submittedName>
        <fullName evidence="1">Uncharacterized protein</fullName>
    </submittedName>
</protein>
<reference evidence="1 2" key="1">
    <citation type="journal article" date="2019" name="Sci. Rep.">
        <title>Orb-weaving spider Araneus ventricosus genome elucidates the spidroin gene catalogue.</title>
        <authorList>
            <person name="Kono N."/>
            <person name="Nakamura H."/>
            <person name="Ohtoshi R."/>
            <person name="Moran D.A.P."/>
            <person name="Shinohara A."/>
            <person name="Yoshida Y."/>
            <person name="Fujiwara M."/>
            <person name="Mori M."/>
            <person name="Tomita M."/>
            <person name="Arakawa K."/>
        </authorList>
    </citation>
    <scope>NUCLEOTIDE SEQUENCE [LARGE SCALE GENOMIC DNA]</scope>
</reference>
<accession>A0A4Y2JIH6</accession>
<comment type="caution">
    <text evidence="1">The sequence shown here is derived from an EMBL/GenBank/DDBJ whole genome shotgun (WGS) entry which is preliminary data.</text>
</comment>
<evidence type="ECO:0000313" key="1">
    <source>
        <dbReference type="EMBL" id="GBM89734.1"/>
    </source>
</evidence>
<dbReference type="AlphaFoldDB" id="A0A4Y2JIH6"/>
<sequence>MTHQILWAGNGNGLLRSPPNGLEQPYGECLALGTCQGRGGLMVRSWLRNMRVQDSIPLRDPPCKRAFRTFNLTACVKRRVVWCKNRFGLVILTSRFEAKRGLIWDGPRNFETRSDDDT</sequence>
<organism evidence="1 2">
    <name type="scientific">Araneus ventricosus</name>
    <name type="common">Orbweaver spider</name>
    <name type="synonym">Epeira ventricosa</name>
    <dbReference type="NCBI Taxonomy" id="182803"/>
    <lineage>
        <taxon>Eukaryota</taxon>
        <taxon>Metazoa</taxon>
        <taxon>Ecdysozoa</taxon>
        <taxon>Arthropoda</taxon>
        <taxon>Chelicerata</taxon>
        <taxon>Arachnida</taxon>
        <taxon>Araneae</taxon>
        <taxon>Araneomorphae</taxon>
        <taxon>Entelegynae</taxon>
        <taxon>Araneoidea</taxon>
        <taxon>Araneidae</taxon>
        <taxon>Araneus</taxon>
    </lineage>
</organism>
<keyword evidence="2" id="KW-1185">Reference proteome</keyword>
<gene>
    <name evidence="1" type="ORF">AVEN_274555_1</name>
</gene>
<proteinExistence type="predicted"/>
<dbReference type="Proteomes" id="UP000499080">
    <property type="component" value="Unassembled WGS sequence"/>
</dbReference>
<evidence type="ECO:0000313" key="2">
    <source>
        <dbReference type="Proteomes" id="UP000499080"/>
    </source>
</evidence>